<comment type="subcellular location">
    <subcellularLocation>
        <location evidence="1">Cell membrane</location>
        <topology evidence="1">Multi-pass membrane protein</topology>
    </subcellularLocation>
</comment>
<organism evidence="10 11">
    <name type="scientific">Gordonibacter faecis</name>
    <dbReference type="NCBI Taxonomy" id="3047475"/>
    <lineage>
        <taxon>Bacteria</taxon>
        <taxon>Bacillati</taxon>
        <taxon>Actinomycetota</taxon>
        <taxon>Coriobacteriia</taxon>
        <taxon>Eggerthellales</taxon>
        <taxon>Eggerthellaceae</taxon>
        <taxon>Gordonibacter</taxon>
    </lineage>
</organism>
<gene>
    <name evidence="10" type="ORF">QNJ86_13725</name>
</gene>
<keyword evidence="5 7" id="KW-0472">Membrane</keyword>
<dbReference type="PANTHER" id="PTHR30572">
    <property type="entry name" value="MEMBRANE COMPONENT OF TRANSPORTER-RELATED"/>
    <property type="match status" value="1"/>
</dbReference>
<accession>A0ABT7DQP3</accession>
<dbReference type="Pfam" id="PF12704">
    <property type="entry name" value="MacB_PCD"/>
    <property type="match status" value="1"/>
</dbReference>
<evidence type="ECO:0000259" key="9">
    <source>
        <dbReference type="Pfam" id="PF12704"/>
    </source>
</evidence>
<name>A0ABT7DQP3_9ACTN</name>
<evidence type="ECO:0000256" key="2">
    <source>
        <dbReference type="ARBA" id="ARBA00022475"/>
    </source>
</evidence>
<comment type="caution">
    <text evidence="10">The sequence shown here is derived from an EMBL/GenBank/DDBJ whole genome shotgun (WGS) entry which is preliminary data.</text>
</comment>
<evidence type="ECO:0000256" key="3">
    <source>
        <dbReference type="ARBA" id="ARBA00022692"/>
    </source>
</evidence>
<feature type="transmembrane region" description="Helical" evidence="7">
    <location>
        <begin position="21"/>
        <end position="43"/>
    </location>
</feature>
<keyword evidence="3 7" id="KW-0812">Transmembrane</keyword>
<keyword evidence="2" id="KW-1003">Cell membrane</keyword>
<dbReference type="EMBL" id="JASJEU010000026">
    <property type="protein sequence ID" value="MDJ1651865.1"/>
    <property type="molecule type" value="Genomic_DNA"/>
</dbReference>
<evidence type="ECO:0000256" key="1">
    <source>
        <dbReference type="ARBA" id="ARBA00004651"/>
    </source>
</evidence>
<protein>
    <submittedName>
        <fullName evidence="10">ABC transporter permease</fullName>
    </submittedName>
</protein>
<dbReference type="InterPro" id="IPR025857">
    <property type="entry name" value="MacB_PCD"/>
</dbReference>
<comment type="similarity">
    <text evidence="6">Belongs to the ABC-4 integral membrane protein family.</text>
</comment>
<proteinExistence type="inferred from homology"/>
<sequence length="395" mass="42375">MKLGDLFYETWHALAANKGRSFLTILGIVIGITAVIAMTSLIAGVQNMLMGELGLSQARQVSISAYTSTGMTFEDLDKLKAGMPDYEILTGSAYASAEITLADGQKSYFSLIGVRPDYFAANGSRLKEGRFFTDSEERNGARLIVVNGDFGLQLFGSADVDMLGKSVRLGNDDYTIVGVLETSSFMGGAPLFVPFTTAQTRLDGERSISQIVGFAREDTDMEQLVESTRDYVARYLNVEPENVGVYSLDSAIKQLETTIASFSLLMGAVASISLFVGGIGIMNMMLTNVTERIREIGLRKSLGARRRDITKQFLLEAIMLCVTGGVFGIVFGFAAAWGLSGVVGAVQPGMSLTPVLAPEVVAGAVGVCVAIGIVFGYYPARRAAKLDPVESLRYQ</sequence>
<feature type="domain" description="ABC3 transporter permease C-terminal" evidence="8">
    <location>
        <begin position="269"/>
        <end position="388"/>
    </location>
</feature>
<evidence type="ECO:0000256" key="6">
    <source>
        <dbReference type="ARBA" id="ARBA00038076"/>
    </source>
</evidence>
<dbReference type="RefSeq" id="WP_283833219.1">
    <property type="nucleotide sequence ID" value="NZ_JASJEU010000026.1"/>
</dbReference>
<evidence type="ECO:0000256" key="5">
    <source>
        <dbReference type="ARBA" id="ARBA00023136"/>
    </source>
</evidence>
<evidence type="ECO:0000313" key="10">
    <source>
        <dbReference type="EMBL" id="MDJ1651865.1"/>
    </source>
</evidence>
<reference evidence="10 11" key="1">
    <citation type="submission" date="2023-05" db="EMBL/GenBank/DDBJ databases">
        <title>Gordonibacter KGMB12511T sp. nov., isolated from faeces of healthy Korean.</title>
        <authorList>
            <person name="Kim H.S."/>
            <person name="Kim J.-S."/>
            <person name="Suh M.K."/>
            <person name="Eom M.K."/>
            <person name="Do H.E."/>
            <person name="Lee J.-S."/>
        </authorList>
    </citation>
    <scope>NUCLEOTIDE SEQUENCE [LARGE SCALE GENOMIC DNA]</scope>
    <source>
        <strain evidence="10 11">KGMB12511</strain>
    </source>
</reference>
<feature type="domain" description="MacB-like periplasmic core" evidence="9">
    <location>
        <begin position="21"/>
        <end position="229"/>
    </location>
</feature>
<dbReference type="InterPro" id="IPR003838">
    <property type="entry name" value="ABC3_permease_C"/>
</dbReference>
<evidence type="ECO:0000256" key="4">
    <source>
        <dbReference type="ARBA" id="ARBA00022989"/>
    </source>
</evidence>
<keyword evidence="11" id="KW-1185">Reference proteome</keyword>
<feature type="transmembrane region" description="Helical" evidence="7">
    <location>
        <begin position="262"/>
        <end position="286"/>
    </location>
</feature>
<evidence type="ECO:0000259" key="8">
    <source>
        <dbReference type="Pfam" id="PF02687"/>
    </source>
</evidence>
<keyword evidence="4 7" id="KW-1133">Transmembrane helix</keyword>
<dbReference type="Proteomes" id="UP001232750">
    <property type="component" value="Unassembled WGS sequence"/>
</dbReference>
<dbReference type="Pfam" id="PF02687">
    <property type="entry name" value="FtsX"/>
    <property type="match status" value="1"/>
</dbReference>
<feature type="transmembrane region" description="Helical" evidence="7">
    <location>
        <begin position="360"/>
        <end position="378"/>
    </location>
</feature>
<dbReference type="InterPro" id="IPR050250">
    <property type="entry name" value="Macrolide_Exporter_MacB"/>
</dbReference>
<dbReference type="PANTHER" id="PTHR30572:SF4">
    <property type="entry name" value="ABC TRANSPORTER PERMEASE YTRF"/>
    <property type="match status" value="1"/>
</dbReference>
<feature type="transmembrane region" description="Helical" evidence="7">
    <location>
        <begin position="313"/>
        <end position="340"/>
    </location>
</feature>
<evidence type="ECO:0000313" key="11">
    <source>
        <dbReference type="Proteomes" id="UP001232750"/>
    </source>
</evidence>
<evidence type="ECO:0000256" key="7">
    <source>
        <dbReference type="SAM" id="Phobius"/>
    </source>
</evidence>